<feature type="compositionally biased region" description="Polar residues" evidence="1">
    <location>
        <begin position="78"/>
        <end position="88"/>
    </location>
</feature>
<accession>A0A4V2K1I1</accession>
<proteinExistence type="predicted"/>
<reference evidence="2" key="1">
    <citation type="submission" date="2019-01" db="EMBL/GenBank/DDBJ databases">
        <title>Draft genome sequences of three monokaryotic isolates of the white-rot basidiomycete fungus Dichomitus squalens.</title>
        <authorList>
            <consortium name="DOE Joint Genome Institute"/>
            <person name="Lopez S.C."/>
            <person name="Andreopoulos B."/>
            <person name="Pangilinan J."/>
            <person name="Lipzen A."/>
            <person name="Riley R."/>
            <person name="Ahrendt S."/>
            <person name="Ng V."/>
            <person name="Barry K."/>
            <person name="Daum C."/>
            <person name="Grigoriev I.V."/>
            <person name="Hilden K.S."/>
            <person name="Makela M.R."/>
            <person name="de Vries R.P."/>
        </authorList>
    </citation>
    <scope>NUCLEOTIDE SEQUENCE [LARGE SCALE GENOMIC DNA]</scope>
    <source>
        <strain evidence="2">OM18370.1</strain>
    </source>
</reference>
<dbReference type="Proteomes" id="UP000292957">
    <property type="component" value="Unassembled WGS sequence"/>
</dbReference>
<dbReference type="EMBL" id="ML143393">
    <property type="protein sequence ID" value="TBU32853.1"/>
    <property type="molecule type" value="Genomic_DNA"/>
</dbReference>
<organism evidence="2">
    <name type="scientific">Dichomitus squalens</name>
    <dbReference type="NCBI Taxonomy" id="114155"/>
    <lineage>
        <taxon>Eukaryota</taxon>
        <taxon>Fungi</taxon>
        <taxon>Dikarya</taxon>
        <taxon>Basidiomycota</taxon>
        <taxon>Agaricomycotina</taxon>
        <taxon>Agaricomycetes</taxon>
        <taxon>Polyporales</taxon>
        <taxon>Polyporaceae</taxon>
        <taxon>Dichomitus</taxon>
    </lineage>
</organism>
<feature type="compositionally biased region" description="Polar residues" evidence="1">
    <location>
        <begin position="1"/>
        <end position="16"/>
    </location>
</feature>
<evidence type="ECO:0000256" key="1">
    <source>
        <dbReference type="SAM" id="MobiDB-lite"/>
    </source>
</evidence>
<feature type="compositionally biased region" description="Polar residues" evidence="1">
    <location>
        <begin position="370"/>
        <end position="379"/>
    </location>
</feature>
<feature type="region of interest" description="Disordered" evidence="1">
    <location>
        <begin position="183"/>
        <end position="247"/>
    </location>
</feature>
<dbReference type="OrthoDB" id="3194584at2759"/>
<sequence>MNTNAYNHQFQQTLSAGQQGYLQQPQGQAPTGGPPQAPPGMSSAGYWQGQWVPQGMYPSGPPQWVQHAPFNPPAHPQPANSESGTPKQPSVEELVDAVVARMGKNKGQPAPSASHDKIIVDALRKGRSKDLTLREAIEKLGDRNGYANAMWKDYFLDRAQKLAPKIFRPPAAGAAGARLGIGGPASMASREPPSSRGPVRSRLSAHRSVQEQRRGHEPDNFQPSSPLPEHERAASVRSRRGGPVDEFHAGTLIPRVEVSNRPVPPSPPEVDGRRFTDEDRIFFIHFLRWQLREGPVPEREELYDALADQTPHHNADAWRRHWDDAPELPDKIYIESRKRADREGLVWNSPSSSASTEEEDGDEGMKDASTVPSASQRSSKTLAVLRLRKISRGSRVTEDDFLRMARYMYEKREVWGQYSSANARWEEFAKRPENGKRTLPGWVGVERDRSRGKDIAVRLHRYTADLPDSIDLQSYYDEYVETVAGKHKDDYEADSELEYADEITRPQNQSDGASTSSRSRSVKEELLDRLIPQKRSVDSDSTGTMSASGALLPVKRIKDDVDPEVIEIDSD</sequence>
<feature type="compositionally biased region" description="Low complexity" evidence="1">
    <location>
        <begin position="17"/>
        <end position="31"/>
    </location>
</feature>
<feature type="region of interest" description="Disordered" evidence="1">
    <location>
        <begin position="345"/>
        <end position="379"/>
    </location>
</feature>
<feature type="region of interest" description="Disordered" evidence="1">
    <location>
        <begin position="1"/>
        <end position="89"/>
    </location>
</feature>
<feature type="compositionally biased region" description="Acidic residues" evidence="1">
    <location>
        <begin position="491"/>
        <end position="501"/>
    </location>
</feature>
<dbReference type="AlphaFoldDB" id="A0A4V2K1I1"/>
<feature type="region of interest" description="Disordered" evidence="1">
    <location>
        <begin position="490"/>
        <end position="552"/>
    </location>
</feature>
<evidence type="ECO:0000313" key="2">
    <source>
        <dbReference type="EMBL" id="TBU32853.1"/>
    </source>
</evidence>
<protein>
    <submittedName>
        <fullName evidence="2">Uncharacterized protein</fullName>
    </submittedName>
</protein>
<gene>
    <name evidence="2" type="ORF">BD311DRAFT_803548</name>
</gene>
<name>A0A4V2K1I1_9APHY</name>
<feature type="compositionally biased region" description="Basic and acidic residues" evidence="1">
    <location>
        <begin position="208"/>
        <end position="219"/>
    </location>
</feature>